<name>F0W6B6_9STRA</name>
<evidence type="ECO:0000256" key="1">
    <source>
        <dbReference type="SAM" id="SignalP"/>
    </source>
</evidence>
<dbReference type="EMBL" id="FR824069">
    <property type="protein sequence ID" value="CCA16659.1"/>
    <property type="molecule type" value="Genomic_DNA"/>
</dbReference>
<reference evidence="2" key="1">
    <citation type="journal article" date="2011" name="PLoS Biol.">
        <title>Gene gain and loss during evolution of obligate parasitism in the white rust pathogen of Arabidopsis thaliana.</title>
        <authorList>
            <person name="Kemen E."/>
            <person name="Gardiner A."/>
            <person name="Schultz-Larsen T."/>
            <person name="Kemen A.C."/>
            <person name="Balmuth A.L."/>
            <person name="Robert-Seilaniantz A."/>
            <person name="Bailey K."/>
            <person name="Holub E."/>
            <person name="Studholme D.J."/>
            <person name="Maclean D."/>
            <person name="Jones J.D."/>
        </authorList>
    </citation>
    <scope>NUCLEOTIDE SEQUENCE</scope>
</reference>
<sequence length="61" mass="6992">MLMSAILLLWQTKLSISPNHVGVHFRPSDSELFVWDRSNLGGRIFPSLPVMEKILLRILMS</sequence>
<organism evidence="2">
    <name type="scientific">Albugo laibachii Nc14</name>
    <dbReference type="NCBI Taxonomy" id="890382"/>
    <lineage>
        <taxon>Eukaryota</taxon>
        <taxon>Sar</taxon>
        <taxon>Stramenopiles</taxon>
        <taxon>Oomycota</taxon>
        <taxon>Peronosporomycetes</taxon>
        <taxon>Albuginales</taxon>
        <taxon>Albuginaceae</taxon>
        <taxon>Albugo</taxon>
    </lineage>
</organism>
<evidence type="ECO:0000313" key="2">
    <source>
        <dbReference type="EMBL" id="CCA16659.1"/>
    </source>
</evidence>
<protein>
    <submittedName>
        <fullName evidence="2">AlNc14C24G2415 protein</fullName>
    </submittedName>
</protein>
<proteinExistence type="predicted"/>
<dbReference type="AlphaFoldDB" id="F0W6B6"/>
<accession>F0W6B6</accession>
<gene>
    <name evidence="2" type="primary">AlNc14C24G2415</name>
    <name evidence="2" type="ORF">ALNC14_028020</name>
</gene>
<keyword evidence="1" id="KW-0732">Signal</keyword>
<reference evidence="2" key="2">
    <citation type="submission" date="2011-02" db="EMBL/GenBank/DDBJ databases">
        <authorList>
            <person name="MacLean D."/>
        </authorList>
    </citation>
    <scope>NUCLEOTIDE SEQUENCE</scope>
</reference>
<dbReference type="HOGENOM" id="CLU_2927380_0_0_1"/>
<feature type="signal peptide" evidence="1">
    <location>
        <begin position="1"/>
        <end position="15"/>
    </location>
</feature>
<feature type="chain" id="PRO_5012903835" evidence="1">
    <location>
        <begin position="16"/>
        <end position="61"/>
    </location>
</feature>